<gene>
    <name evidence="2" type="ORF">METZ01_LOCUS47914</name>
</gene>
<reference evidence="2" key="1">
    <citation type="submission" date="2018-05" db="EMBL/GenBank/DDBJ databases">
        <authorList>
            <person name="Lanie J.A."/>
            <person name="Ng W.-L."/>
            <person name="Kazmierczak K.M."/>
            <person name="Andrzejewski T.M."/>
            <person name="Davidsen T.M."/>
            <person name="Wayne K.J."/>
            <person name="Tettelin H."/>
            <person name="Glass J.I."/>
            <person name="Rusch D."/>
            <person name="Podicherti R."/>
            <person name="Tsui H.-C.T."/>
            <person name="Winkler M.E."/>
        </authorList>
    </citation>
    <scope>NUCLEOTIDE SEQUENCE</scope>
</reference>
<dbReference type="InterPro" id="IPR020945">
    <property type="entry name" value="DMSO/NO3_reduct_chaperone"/>
</dbReference>
<dbReference type="PANTHER" id="PTHR34227:SF1">
    <property type="entry name" value="DIMETHYL SULFOXIDE REDUCTASE CHAPERONE-RELATED"/>
    <property type="match status" value="1"/>
</dbReference>
<organism evidence="2">
    <name type="scientific">marine metagenome</name>
    <dbReference type="NCBI Taxonomy" id="408172"/>
    <lineage>
        <taxon>unclassified sequences</taxon>
        <taxon>metagenomes</taxon>
        <taxon>ecological metagenomes</taxon>
    </lineage>
</organism>
<dbReference type="Pfam" id="PF02613">
    <property type="entry name" value="Nitrate_red_del"/>
    <property type="match status" value="1"/>
</dbReference>
<dbReference type="EMBL" id="UINC01002290">
    <property type="protein sequence ID" value="SUZ95060.1"/>
    <property type="molecule type" value="Genomic_DNA"/>
</dbReference>
<name>A0A381RT64_9ZZZZ</name>
<proteinExistence type="predicted"/>
<sequence length="291" mass="32462">MNPSTLSNDTKLNPPGNILSSEIEDSRVLDQARLTVYRFLSLVATDPQSERWPQVLDLDFQELVEAAIEVLQDDSLACPDVLAPGEVSPETLGLAPLTSYMQMPRDTLIKEYDHIFGLLVSGECPPYETEYCPQTFSVYRSHSMADIAGFYRAFGLEPSRKSPERHDHIVLELEFMAWLIAKTLYALEEGEEDNANLCREAQVNFFRDHFAWWTPAFALALRRKADGIADERELDSPPKSYQGAFGAFLTAFVPAERGILGIAPPTALIAPARAKEEDCDTCPLSANQNSE</sequence>
<accession>A0A381RT64</accession>
<evidence type="ECO:0000256" key="1">
    <source>
        <dbReference type="ARBA" id="ARBA00023186"/>
    </source>
</evidence>
<dbReference type="Gene3D" id="1.10.3480.10">
    <property type="entry name" value="TorD-like"/>
    <property type="match status" value="1"/>
</dbReference>
<dbReference type="SUPFAM" id="SSF89155">
    <property type="entry name" value="TorD-like"/>
    <property type="match status" value="1"/>
</dbReference>
<keyword evidence="1" id="KW-0143">Chaperone</keyword>
<dbReference type="InterPro" id="IPR036411">
    <property type="entry name" value="TorD-like_sf"/>
</dbReference>
<dbReference type="AlphaFoldDB" id="A0A381RT64"/>
<protein>
    <submittedName>
        <fullName evidence="2">Uncharacterized protein</fullName>
    </submittedName>
</protein>
<evidence type="ECO:0000313" key="2">
    <source>
        <dbReference type="EMBL" id="SUZ95060.1"/>
    </source>
</evidence>
<dbReference type="InterPro" id="IPR050289">
    <property type="entry name" value="TorD/DmsD_chaperones"/>
</dbReference>
<dbReference type="PANTHER" id="PTHR34227">
    <property type="entry name" value="CHAPERONE PROTEIN YCDY"/>
    <property type="match status" value="1"/>
</dbReference>